<dbReference type="AlphaFoldDB" id="A0A0B6YFX0"/>
<reference evidence="2" key="1">
    <citation type="submission" date="2014-12" db="EMBL/GenBank/DDBJ databases">
        <title>Insight into the proteome of Arion vulgaris.</title>
        <authorList>
            <person name="Aradska J."/>
            <person name="Bulat T."/>
            <person name="Smidak R."/>
            <person name="Sarate P."/>
            <person name="Gangsoo J."/>
            <person name="Sialana F."/>
            <person name="Bilban M."/>
            <person name="Lubec G."/>
        </authorList>
    </citation>
    <scope>NUCLEOTIDE SEQUENCE</scope>
    <source>
        <tissue evidence="2">Skin</tissue>
    </source>
</reference>
<sequence>PSQSLPTVQSSSQSSPMVQSSAQSSLTIQSSSPNSVPQQQHMPVVQANQVNVHSSAITASVPSLNVEKNPNSYRANKSHHLTPME</sequence>
<feature type="compositionally biased region" description="Polar residues" evidence="1">
    <location>
        <begin position="59"/>
        <end position="75"/>
    </location>
</feature>
<feature type="compositionally biased region" description="Low complexity" evidence="1">
    <location>
        <begin position="1"/>
        <end position="40"/>
    </location>
</feature>
<feature type="non-terminal residue" evidence="2">
    <location>
        <position position="1"/>
    </location>
</feature>
<gene>
    <name evidence="2" type="primary">ORF24425</name>
</gene>
<feature type="non-terminal residue" evidence="2">
    <location>
        <position position="85"/>
    </location>
</feature>
<protein>
    <submittedName>
        <fullName evidence="2">Uncharacterized protein</fullName>
    </submittedName>
</protein>
<name>A0A0B6YFX0_9EUPU</name>
<evidence type="ECO:0000256" key="1">
    <source>
        <dbReference type="SAM" id="MobiDB-lite"/>
    </source>
</evidence>
<feature type="region of interest" description="Disordered" evidence="1">
    <location>
        <begin position="59"/>
        <end position="85"/>
    </location>
</feature>
<evidence type="ECO:0000313" key="2">
    <source>
        <dbReference type="EMBL" id="CEK55123.1"/>
    </source>
</evidence>
<proteinExistence type="predicted"/>
<feature type="compositionally biased region" description="Basic residues" evidence="1">
    <location>
        <begin position="76"/>
        <end position="85"/>
    </location>
</feature>
<organism evidence="2">
    <name type="scientific">Arion vulgaris</name>
    <dbReference type="NCBI Taxonomy" id="1028688"/>
    <lineage>
        <taxon>Eukaryota</taxon>
        <taxon>Metazoa</taxon>
        <taxon>Spiralia</taxon>
        <taxon>Lophotrochozoa</taxon>
        <taxon>Mollusca</taxon>
        <taxon>Gastropoda</taxon>
        <taxon>Heterobranchia</taxon>
        <taxon>Euthyneura</taxon>
        <taxon>Panpulmonata</taxon>
        <taxon>Eupulmonata</taxon>
        <taxon>Stylommatophora</taxon>
        <taxon>Helicina</taxon>
        <taxon>Arionoidea</taxon>
        <taxon>Arionidae</taxon>
        <taxon>Arion</taxon>
    </lineage>
</organism>
<accession>A0A0B6YFX0</accession>
<dbReference type="EMBL" id="HACG01008258">
    <property type="protein sequence ID" value="CEK55123.1"/>
    <property type="molecule type" value="Transcribed_RNA"/>
</dbReference>
<feature type="region of interest" description="Disordered" evidence="1">
    <location>
        <begin position="1"/>
        <end position="43"/>
    </location>
</feature>